<keyword evidence="1" id="KW-1185">Reference proteome</keyword>
<evidence type="ECO:0000313" key="1">
    <source>
        <dbReference type="Proteomes" id="UP000887563"/>
    </source>
</evidence>
<dbReference type="WBParaSite" id="Minc3s00290g09517">
    <property type="protein sequence ID" value="Minc3s00290g09517"/>
    <property type="gene ID" value="Minc3s00290g09517"/>
</dbReference>
<protein>
    <submittedName>
        <fullName evidence="2">Uncharacterized protein</fullName>
    </submittedName>
</protein>
<sequence length="185" mass="20541">MMTLSSPNPTRTALGRDSKCTFSCLRSPVMSIFFRLGMLNIKESTWEYGACPLSSKTTKRQSREANSSLHVCLEDCCHTGFLCQSRIAFHRCLVLLHLLFLSWFEGPNQFFLVHGSNQEMRSDAPEVLGISYLTVARKEGKHLLLLLTVVHGLVHLFHELGDGNVGGCQSKNSSLGVTLEDGSHN</sequence>
<dbReference type="AlphaFoldDB" id="A0A914L6P3"/>
<evidence type="ECO:0000313" key="2">
    <source>
        <dbReference type="WBParaSite" id="Minc3s00290g09517"/>
    </source>
</evidence>
<organism evidence="1 2">
    <name type="scientific">Meloidogyne incognita</name>
    <name type="common">Southern root-knot nematode worm</name>
    <name type="synonym">Oxyuris incognita</name>
    <dbReference type="NCBI Taxonomy" id="6306"/>
    <lineage>
        <taxon>Eukaryota</taxon>
        <taxon>Metazoa</taxon>
        <taxon>Ecdysozoa</taxon>
        <taxon>Nematoda</taxon>
        <taxon>Chromadorea</taxon>
        <taxon>Rhabditida</taxon>
        <taxon>Tylenchina</taxon>
        <taxon>Tylenchomorpha</taxon>
        <taxon>Tylenchoidea</taxon>
        <taxon>Meloidogynidae</taxon>
        <taxon>Meloidogyninae</taxon>
        <taxon>Meloidogyne</taxon>
        <taxon>Meloidogyne incognita group</taxon>
    </lineage>
</organism>
<reference evidence="2" key="1">
    <citation type="submission" date="2022-11" db="UniProtKB">
        <authorList>
            <consortium name="WormBaseParasite"/>
        </authorList>
    </citation>
    <scope>IDENTIFICATION</scope>
</reference>
<proteinExistence type="predicted"/>
<name>A0A914L6P3_MELIC</name>
<dbReference type="Proteomes" id="UP000887563">
    <property type="component" value="Unplaced"/>
</dbReference>
<accession>A0A914L6P3</accession>